<dbReference type="Pfam" id="PF03602">
    <property type="entry name" value="Cons_hypoth95"/>
    <property type="match status" value="1"/>
</dbReference>
<evidence type="ECO:0000256" key="1">
    <source>
        <dbReference type="ARBA" id="ARBA00022603"/>
    </source>
</evidence>
<dbReference type="NCBIfam" id="TIGR00095">
    <property type="entry name" value="16S rRNA (guanine(966)-N(2))-methyltransferase RsmD"/>
    <property type="match status" value="1"/>
</dbReference>
<name>A0A9D9H0F4_9BACT</name>
<accession>A0A9D9H0F4</accession>
<evidence type="ECO:0000256" key="2">
    <source>
        <dbReference type="ARBA" id="ARBA00022679"/>
    </source>
</evidence>
<dbReference type="Proteomes" id="UP000823632">
    <property type="component" value="Unassembled WGS sequence"/>
</dbReference>
<dbReference type="InterPro" id="IPR002052">
    <property type="entry name" value="DNA_methylase_N6_adenine_CS"/>
</dbReference>
<sequence length="171" mass="19016">MNITAGRFKGQKVAAPDEKITRPTLSKVRMSIFNTLQAIMDFEGGSFLDMFAGSGIMGLEALSRGFTTVYALEKNPKAFQVIKANFSKFTPAPELIKGDSLKLCPKFTEKFDVIYIDPPYFSGIYEESLAAVKNISKGIIILEHVTDVDFSGFEILKQKHYGDKIITFAKI</sequence>
<dbReference type="Gene3D" id="3.40.50.150">
    <property type="entry name" value="Vaccinia Virus protein VP39"/>
    <property type="match status" value="1"/>
</dbReference>
<dbReference type="EC" id="2.1.1.171" evidence="3"/>
<dbReference type="CDD" id="cd02440">
    <property type="entry name" value="AdoMet_MTases"/>
    <property type="match status" value="1"/>
</dbReference>
<organism evidence="3 4">
    <name type="scientific">Candidatus Scatousia excrementipullorum</name>
    <dbReference type="NCBI Taxonomy" id="2840936"/>
    <lineage>
        <taxon>Bacteria</taxon>
        <taxon>Candidatus Scatousia</taxon>
    </lineage>
</organism>
<dbReference type="SUPFAM" id="SSF53335">
    <property type="entry name" value="S-adenosyl-L-methionine-dependent methyltransferases"/>
    <property type="match status" value="1"/>
</dbReference>
<gene>
    <name evidence="3" type="primary">rsmD</name>
    <name evidence="3" type="ORF">IAC76_09530</name>
</gene>
<comment type="caution">
    <text evidence="3">The sequence shown here is derived from an EMBL/GenBank/DDBJ whole genome shotgun (WGS) entry which is preliminary data.</text>
</comment>
<dbReference type="AlphaFoldDB" id="A0A9D9H0F4"/>
<dbReference type="PIRSF" id="PIRSF004553">
    <property type="entry name" value="CHP00095"/>
    <property type="match status" value="1"/>
</dbReference>
<dbReference type="PANTHER" id="PTHR43542">
    <property type="entry name" value="METHYLTRANSFERASE"/>
    <property type="match status" value="1"/>
</dbReference>
<dbReference type="InterPro" id="IPR029063">
    <property type="entry name" value="SAM-dependent_MTases_sf"/>
</dbReference>
<dbReference type="EMBL" id="JADIND010000213">
    <property type="protein sequence ID" value="MBO8431614.1"/>
    <property type="molecule type" value="Genomic_DNA"/>
</dbReference>
<dbReference type="GO" id="GO:0052913">
    <property type="term" value="F:16S rRNA (guanine(966)-N(2))-methyltransferase activity"/>
    <property type="evidence" value="ECO:0007669"/>
    <property type="project" value="UniProtKB-EC"/>
</dbReference>
<protein>
    <submittedName>
        <fullName evidence="3">16S rRNA (Guanine(966)-N(2))-methyltransferase RsmD</fullName>
        <ecNumber evidence="3">2.1.1.171</ecNumber>
    </submittedName>
</protein>
<dbReference type="PANTHER" id="PTHR43542:SF1">
    <property type="entry name" value="METHYLTRANSFERASE"/>
    <property type="match status" value="1"/>
</dbReference>
<reference evidence="3" key="2">
    <citation type="journal article" date="2021" name="PeerJ">
        <title>Extensive microbial diversity within the chicken gut microbiome revealed by metagenomics and culture.</title>
        <authorList>
            <person name="Gilroy R."/>
            <person name="Ravi A."/>
            <person name="Getino M."/>
            <person name="Pursley I."/>
            <person name="Horton D.L."/>
            <person name="Alikhan N.F."/>
            <person name="Baker D."/>
            <person name="Gharbi K."/>
            <person name="Hall N."/>
            <person name="Watson M."/>
            <person name="Adriaenssens E.M."/>
            <person name="Foster-Nyarko E."/>
            <person name="Jarju S."/>
            <person name="Secka A."/>
            <person name="Antonio M."/>
            <person name="Oren A."/>
            <person name="Chaudhuri R.R."/>
            <person name="La Ragione R."/>
            <person name="Hildebrand F."/>
            <person name="Pallen M.J."/>
        </authorList>
    </citation>
    <scope>NUCLEOTIDE SEQUENCE</scope>
    <source>
        <strain evidence="3">10192</strain>
    </source>
</reference>
<dbReference type="InterPro" id="IPR004398">
    <property type="entry name" value="RNA_MeTrfase_RsmD"/>
</dbReference>
<dbReference type="PROSITE" id="PS00092">
    <property type="entry name" value="N6_MTASE"/>
    <property type="match status" value="1"/>
</dbReference>
<keyword evidence="1 3" id="KW-0489">Methyltransferase</keyword>
<proteinExistence type="predicted"/>
<evidence type="ECO:0000313" key="3">
    <source>
        <dbReference type="EMBL" id="MBO8431614.1"/>
    </source>
</evidence>
<evidence type="ECO:0000313" key="4">
    <source>
        <dbReference type="Proteomes" id="UP000823632"/>
    </source>
</evidence>
<keyword evidence="2 3" id="KW-0808">Transferase</keyword>
<reference evidence="3" key="1">
    <citation type="submission" date="2020-10" db="EMBL/GenBank/DDBJ databases">
        <authorList>
            <person name="Gilroy R."/>
        </authorList>
    </citation>
    <scope>NUCLEOTIDE SEQUENCE</scope>
    <source>
        <strain evidence="3">10192</strain>
    </source>
</reference>
<dbReference type="GO" id="GO:0003676">
    <property type="term" value="F:nucleic acid binding"/>
    <property type="evidence" value="ECO:0007669"/>
    <property type="project" value="InterPro"/>
</dbReference>